<feature type="transmembrane region" description="Helical" evidence="1">
    <location>
        <begin position="232"/>
        <end position="257"/>
    </location>
</feature>
<dbReference type="Pfam" id="PF10318">
    <property type="entry name" value="7TM_GPCR_Srh"/>
    <property type="match status" value="1"/>
</dbReference>
<dbReference type="WBParaSite" id="L893_g27995.t1">
    <property type="protein sequence ID" value="L893_g27995.t1"/>
    <property type="gene ID" value="L893_g27995"/>
</dbReference>
<keyword evidence="1" id="KW-1133">Transmembrane helix</keyword>
<keyword evidence="1" id="KW-0472">Membrane</keyword>
<proteinExistence type="predicted"/>
<feature type="transmembrane region" description="Helical" evidence="1">
    <location>
        <begin position="44"/>
        <end position="69"/>
    </location>
</feature>
<keyword evidence="1" id="KW-0812">Transmembrane</keyword>
<accession>A0A1I7ZNP8</accession>
<feature type="transmembrane region" description="Helical" evidence="1">
    <location>
        <begin position="12"/>
        <end position="32"/>
    </location>
</feature>
<reference evidence="3" key="1">
    <citation type="submission" date="2016-11" db="UniProtKB">
        <authorList>
            <consortium name="WormBaseParasite"/>
        </authorList>
    </citation>
    <scope>IDENTIFICATION</scope>
</reference>
<protein>
    <submittedName>
        <fullName evidence="3">G protein-coupled receptor</fullName>
    </submittedName>
</protein>
<dbReference type="AlphaFoldDB" id="A0A1I7ZNP8"/>
<feature type="transmembrane region" description="Helical" evidence="1">
    <location>
        <begin position="269"/>
        <end position="292"/>
    </location>
</feature>
<feature type="transmembrane region" description="Helical" evidence="1">
    <location>
        <begin position="132"/>
        <end position="155"/>
    </location>
</feature>
<evidence type="ECO:0000313" key="2">
    <source>
        <dbReference type="Proteomes" id="UP000095287"/>
    </source>
</evidence>
<keyword evidence="2" id="KW-1185">Reference proteome</keyword>
<feature type="transmembrane region" description="Helical" evidence="1">
    <location>
        <begin position="188"/>
        <end position="211"/>
    </location>
</feature>
<dbReference type="InterPro" id="IPR019422">
    <property type="entry name" value="7TM_GPCR_serpentine_rcpt_Srh"/>
</dbReference>
<name>A0A1I7ZNP8_9BILA</name>
<evidence type="ECO:0000256" key="1">
    <source>
        <dbReference type="SAM" id="Phobius"/>
    </source>
</evidence>
<sequence length="319" mass="35926">MSEPYEALYNRILDVTAIINTPIKIFVMVIVVRCSTPAMRSFSLLLLNGLFWNFMANFIFVFLHIYPLFPAECFQADGLISLVTDSETVGHVMFCVLFFCILNGILSFSFTFPYRYMVFAHPLTVDKIKRTWIVLFCIGVHVVTAIFFIYLYSFWVVHSPEYLILKEEQEIGAVFCFKAYGPDKENMLAFYLLILSVAAVIGLGSTILLLLSIRRASLVCNNNIYLQSHKRILWTLIWITCIPLFLGVLPLTAALVIAVNPQIPNARPIGMVCAVMMSNHGTVYAIALIVAIKPYRVAVQQIFRSILAPNVVSGLVISS</sequence>
<feature type="transmembrane region" description="Helical" evidence="1">
    <location>
        <begin position="89"/>
        <end position="112"/>
    </location>
</feature>
<organism evidence="2 3">
    <name type="scientific">Steinernema glaseri</name>
    <dbReference type="NCBI Taxonomy" id="37863"/>
    <lineage>
        <taxon>Eukaryota</taxon>
        <taxon>Metazoa</taxon>
        <taxon>Ecdysozoa</taxon>
        <taxon>Nematoda</taxon>
        <taxon>Chromadorea</taxon>
        <taxon>Rhabditida</taxon>
        <taxon>Tylenchina</taxon>
        <taxon>Panagrolaimomorpha</taxon>
        <taxon>Strongyloidoidea</taxon>
        <taxon>Steinernematidae</taxon>
        <taxon>Steinernema</taxon>
    </lineage>
</organism>
<dbReference type="Proteomes" id="UP000095287">
    <property type="component" value="Unplaced"/>
</dbReference>
<evidence type="ECO:0000313" key="3">
    <source>
        <dbReference type="WBParaSite" id="L893_g27995.t1"/>
    </source>
</evidence>